<organism evidence="3 4">
    <name type="scientific">Stichopus japonicus</name>
    <name type="common">Sea cucumber</name>
    <dbReference type="NCBI Taxonomy" id="307972"/>
    <lineage>
        <taxon>Eukaryota</taxon>
        <taxon>Metazoa</taxon>
        <taxon>Echinodermata</taxon>
        <taxon>Eleutherozoa</taxon>
        <taxon>Echinozoa</taxon>
        <taxon>Holothuroidea</taxon>
        <taxon>Aspidochirotacea</taxon>
        <taxon>Aspidochirotida</taxon>
        <taxon>Stichopodidae</taxon>
        <taxon>Apostichopus</taxon>
    </lineage>
</organism>
<dbReference type="InterPro" id="IPR008927">
    <property type="entry name" value="6-PGluconate_DH-like_C_sf"/>
</dbReference>
<dbReference type="PANTHER" id="PTHR11645:SF0">
    <property type="entry name" value="PYRROLINE-5-CARBOXYLATE REDUCTASE 3"/>
    <property type="match status" value="1"/>
</dbReference>
<accession>A0A2G8JDK2</accession>
<comment type="caution">
    <text evidence="3">The sequence shown here is derived from an EMBL/GenBank/DDBJ whole genome shotgun (WGS) entry which is preliminary data.</text>
</comment>
<evidence type="ECO:0000256" key="1">
    <source>
        <dbReference type="ARBA" id="ARBA00023002"/>
    </source>
</evidence>
<dbReference type="OrthoDB" id="10263291at2759"/>
<dbReference type="Proteomes" id="UP000230750">
    <property type="component" value="Unassembled WGS sequence"/>
</dbReference>
<gene>
    <name evidence="3" type="ORF">BSL78_29396</name>
</gene>
<dbReference type="PANTHER" id="PTHR11645">
    <property type="entry name" value="PYRROLINE-5-CARBOXYLATE REDUCTASE"/>
    <property type="match status" value="1"/>
</dbReference>
<protein>
    <submittedName>
        <fullName evidence="3">Pyrroline-5-carboxylate reductase</fullName>
    </submittedName>
</protein>
<evidence type="ECO:0000313" key="4">
    <source>
        <dbReference type="Proteomes" id="UP000230750"/>
    </source>
</evidence>
<dbReference type="InterPro" id="IPR029036">
    <property type="entry name" value="P5CR_dimer"/>
</dbReference>
<dbReference type="Pfam" id="PF14748">
    <property type="entry name" value="P5CR_dimer"/>
    <property type="match status" value="1"/>
</dbReference>
<dbReference type="Gene3D" id="3.40.50.720">
    <property type="entry name" value="NAD(P)-binding Rossmann-like Domain"/>
    <property type="match status" value="1"/>
</dbReference>
<dbReference type="AlphaFoldDB" id="A0A2G8JDK2"/>
<dbReference type="GO" id="GO:0004735">
    <property type="term" value="F:pyrroline-5-carboxylate reductase activity"/>
    <property type="evidence" value="ECO:0007669"/>
    <property type="project" value="TreeGrafter"/>
</dbReference>
<feature type="domain" description="Pyrroline-5-carboxylate reductase dimerisation" evidence="2">
    <location>
        <begin position="50"/>
        <end position="121"/>
    </location>
</feature>
<dbReference type="EMBL" id="MRZV01002404">
    <property type="protein sequence ID" value="PIK33789.1"/>
    <property type="molecule type" value="Genomic_DNA"/>
</dbReference>
<dbReference type="GO" id="GO:0055129">
    <property type="term" value="P:L-proline biosynthetic process"/>
    <property type="evidence" value="ECO:0007669"/>
    <property type="project" value="UniProtKB-UniPathway"/>
</dbReference>
<evidence type="ECO:0000313" key="3">
    <source>
        <dbReference type="EMBL" id="PIK33789.1"/>
    </source>
</evidence>
<name>A0A2G8JDK2_STIJA</name>
<proteinExistence type="predicted"/>
<reference evidence="3 4" key="1">
    <citation type="journal article" date="2017" name="PLoS Biol.">
        <title>The sea cucumber genome provides insights into morphological evolution and visceral regeneration.</title>
        <authorList>
            <person name="Zhang X."/>
            <person name="Sun L."/>
            <person name="Yuan J."/>
            <person name="Sun Y."/>
            <person name="Gao Y."/>
            <person name="Zhang L."/>
            <person name="Li S."/>
            <person name="Dai H."/>
            <person name="Hamel J.F."/>
            <person name="Liu C."/>
            <person name="Yu Y."/>
            <person name="Liu S."/>
            <person name="Lin W."/>
            <person name="Guo K."/>
            <person name="Jin S."/>
            <person name="Xu P."/>
            <person name="Storey K.B."/>
            <person name="Huan P."/>
            <person name="Zhang T."/>
            <person name="Zhou Y."/>
            <person name="Zhang J."/>
            <person name="Lin C."/>
            <person name="Li X."/>
            <person name="Xing L."/>
            <person name="Huo D."/>
            <person name="Sun M."/>
            <person name="Wang L."/>
            <person name="Mercier A."/>
            <person name="Li F."/>
            <person name="Yang H."/>
            <person name="Xiang J."/>
        </authorList>
    </citation>
    <scope>NUCLEOTIDE SEQUENCE [LARGE SCALE GENOMIC DNA]</scope>
    <source>
        <strain evidence="3">Shaxun</strain>
        <tissue evidence="3">Muscle</tissue>
    </source>
</reference>
<dbReference type="UniPathway" id="UPA00098">
    <property type="reaction ID" value="UER00361"/>
</dbReference>
<dbReference type="STRING" id="307972.A0A2G8JDK2"/>
<dbReference type="Gene3D" id="1.10.3730.10">
    <property type="entry name" value="ProC C-terminal domain-like"/>
    <property type="match status" value="1"/>
</dbReference>
<keyword evidence="4" id="KW-1185">Reference proteome</keyword>
<evidence type="ECO:0000259" key="2">
    <source>
        <dbReference type="Pfam" id="PF14748"/>
    </source>
</evidence>
<dbReference type="SUPFAM" id="SSF48179">
    <property type="entry name" value="6-phosphogluconate dehydrogenase C-terminal domain-like"/>
    <property type="match status" value="1"/>
</dbReference>
<keyword evidence="1" id="KW-0560">Oxidoreductase</keyword>
<sequence length="137" mass="14349">MIRIIPNMACSVGQGGVVLVQGSHATREDVDTVKSIFTDVGQCFEVPDRLIEPASGILGCGIAFMSVVLEGLSDGGVMMGISRQDAIQMAAQSLIGAGAIVKETGKHPGQVKDSCCSRMGHPSRVCTSWREGESGRL</sequence>